<sequence>MSDTDAPPAKRARTDENASETPITRSKIWYKDGSVVLQASSTQFRVHFGVLAEHSTVFKNIWTMTPLSCDVFSEAISFSYVAALVRLGRKYAFTALLKEGVQRILEDCPSTLAQFDVLKDKPPHILWYHGLEFDILALCQEMEIRTVLPYVYYRILAYPREEWVMGSKRPSGTIAMLSRENLRVCLLGDYLVTRTQLQPDYTLGWLLSPPTPSCRTSTKCMQDRCATHRWLMRVEPDAVCGLLPRTALDDWIARQCEACKKELKPLLQSGREKAWTDLPSFFELPPWNELTNDV</sequence>
<gene>
    <name evidence="1" type="ORF">MCHLO_12844</name>
</gene>
<evidence type="ECO:0008006" key="3">
    <source>
        <dbReference type="Google" id="ProtNLM"/>
    </source>
</evidence>
<protein>
    <recommendedName>
        <fullName evidence="3">BTB domain-containing protein</fullName>
    </recommendedName>
</protein>
<reference evidence="1" key="1">
    <citation type="submission" date="2014-09" db="EMBL/GenBank/DDBJ databases">
        <title>Genome sequence of the luminous mushroom Mycena chlorophos for searching fungal bioluminescence genes.</title>
        <authorList>
            <person name="Tanaka Y."/>
            <person name="Kasuga D."/>
            <person name="Oba Y."/>
            <person name="Hase S."/>
            <person name="Sato K."/>
            <person name="Oba Y."/>
            <person name="Sakakibara Y."/>
        </authorList>
    </citation>
    <scope>NUCLEOTIDE SEQUENCE</scope>
</reference>
<accession>A0ABQ0LYK0</accession>
<organism evidence="1 2">
    <name type="scientific">Mycena chlorophos</name>
    <name type="common">Agaric fungus</name>
    <name type="synonym">Agaricus chlorophos</name>
    <dbReference type="NCBI Taxonomy" id="658473"/>
    <lineage>
        <taxon>Eukaryota</taxon>
        <taxon>Fungi</taxon>
        <taxon>Dikarya</taxon>
        <taxon>Basidiomycota</taxon>
        <taxon>Agaricomycotina</taxon>
        <taxon>Agaricomycetes</taxon>
        <taxon>Agaricomycetidae</taxon>
        <taxon>Agaricales</taxon>
        <taxon>Marasmiineae</taxon>
        <taxon>Mycenaceae</taxon>
        <taxon>Mycena</taxon>
    </lineage>
</organism>
<evidence type="ECO:0000313" key="1">
    <source>
        <dbReference type="EMBL" id="GAT56158.1"/>
    </source>
</evidence>
<name>A0ABQ0LYK0_MYCCL</name>
<evidence type="ECO:0000313" key="2">
    <source>
        <dbReference type="Proteomes" id="UP000815677"/>
    </source>
</evidence>
<proteinExistence type="predicted"/>
<dbReference type="Proteomes" id="UP000815677">
    <property type="component" value="Unassembled WGS sequence"/>
</dbReference>
<keyword evidence="2" id="KW-1185">Reference proteome</keyword>
<dbReference type="EMBL" id="DF849259">
    <property type="protein sequence ID" value="GAT56158.1"/>
    <property type="molecule type" value="Genomic_DNA"/>
</dbReference>